<name>A0AAF1KA92_9HYPH</name>
<dbReference type="RefSeq" id="WP_111216649.1">
    <property type="nucleotide sequence ID" value="NZ_CP117255.1"/>
</dbReference>
<protein>
    <submittedName>
        <fullName evidence="2">Uncharacterized protein</fullName>
    </submittedName>
</protein>
<dbReference type="AlphaFoldDB" id="A0AAF1KA92"/>
<evidence type="ECO:0000256" key="1">
    <source>
        <dbReference type="SAM" id="MobiDB-lite"/>
    </source>
</evidence>
<dbReference type="Proteomes" id="UP000249499">
    <property type="component" value="Chromosome"/>
</dbReference>
<organism evidence="2 3">
    <name type="scientific">Rhizobium tumorigenes</name>
    <dbReference type="NCBI Taxonomy" id="2041385"/>
    <lineage>
        <taxon>Bacteria</taxon>
        <taxon>Pseudomonadati</taxon>
        <taxon>Pseudomonadota</taxon>
        <taxon>Alphaproteobacteria</taxon>
        <taxon>Hyphomicrobiales</taxon>
        <taxon>Rhizobiaceae</taxon>
        <taxon>Rhizobium/Agrobacterium group</taxon>
        <taxon>Rhizobium</taxon>
    </lineage>
</organism>
<gene>
    <name evidence="2" type="ORF">PR017_00770</name>
</gene>
<reference evidence="2 3" key="1">
    <citation type="journal article" date="2018" name="Sci. Rep.">
        <title>Rhizobium tumorigenes sp. nov., a novel plant tumorigenic bacterium isolated from cane gall tumors on thornless blackberry.</title>
        <authorList>
            <person name="Kuzmanovi N."/>
            <person name="Smalla K."/>
            <person name="Gronow S."/>
            <person name="PuBawska J."/>
        </authorList>
    </citation>
    <scope>NUCLEOTIDE SEQUENCE [LARGE SCALE GENOMIC DNA]</scope>
    <source>
        <strain evidence="2 3">1078</strain>
    </source>
</reference>
<sequence>MSTRKNQLDPAGMLENRGSVSCSKSKKKKGKHTDRASVSETSEHLGATWRTRFAQILLETICEVGESNSMVVSVFHGEEDARSVEKSDE</sequence>
<keyword evidence="3" id="KW-1185">Reference proteome</keyword>
<reference evidence="3" key="2">
    <citation type="journal article" date="2023" name="MicrobiologyOpen">
        <title>Genomics of the tumorigenes clade of the family Rhizobiaceae and description of Rhizobium rhododendri sp. nov.</title>
        <authorList>
            <person name="Kuzmanovic N."/>
            <person name="diCenzo G.C."/>
            <person name="Bunk B."/>
            <person name="Sproeer C."/>
            <person name="Fruehling A."/>
            <person name="Neumann-Schaal M."/>
            <person name="Overmann J."/>
            <person name="Smalla K."/>
        </authorList>
    </citation>
    <scope>NUCLEOTIDE SEQUENCE [LARGE SCALE GENOMIC DNA]</scope>
    <source>
        <strain evidence="3">1078</strain>
    </source>
</reference>
<feature type="compositionally biased region" description="Basic and acidic residues" evidence="1">
    <location>
        <begin position="33"/>
        <end position="43"/>
    </location>
</feature>
<accession>A0AAF1KA92</accession>
<evidence type="ECO:0000313" key="3">
    <source>
        <dbReference type="Proteomes" id="UP000249499"/>
    </source>
</evidence>
<proteinExistence type="predicted"/>
<dbReference type="EMBL" id="CP117255">
    <property type="protein sequence ID" value="WFR95717.1"/>
    <property type="molecule type" value="Genomic_DNA"/>
</dbReference>
<dbReference type="KEGG" id="rtu:PR017_00770"/>
<feature type="region of interest" description="Disordered" evidence="1">
    <location>
        <begin position="1"/>
        <end position="43"/>
    </location>
</feature>
<evidence type="ECO:0000313" key="2">
    <source>
        <dbReference type="EMBL" id="WFR95717.1"/>
    </source>
</evidence>